<accession>A0ABQ2PK41</accession>
<proteinExistence type="predicted"/>
<protein>
    <submittedName>
        <fullName evidence="5">HTH-type transcriptional regulator ArgR</fullName>
    </submittedName>
</protein>
<dbReference type="PANTHER" id="PTHR46796">
    <property type="entry name" value="HTH-TYPE TRANSCRIPTIONAL ACTIVATOR RHAS-RELATED"/>
    <property type="match status" value="1"/>
</dbReference>
<evidence type="ECO:0000313" key="6">
    <source>
        <dbReference type="Proteomes" id="UP000621859"/>
    </source>
</evidence>
<dbReference type="InterPro" id="IPR018060">
    <property type="entry name" value="HTH_AraC"/>
</dbReference>
<dbReference type="InterPro" id="IPR029062">
    <property type="entry name" value="Class_I_gatase-like"/>
</dbReference>
<name>A0ABQ2PK41_9NEIS</name>
<comment type="caution">
    <text evidence="5">The sequence shown here is derived from an EMBL/GenBank/DDBJ whole genome shotgun (WGS) entry which is preliminary data.</text>
</comment>
<dbReference type="InterPro" id="IPR050204">
    <property type="entry name" value="AraC_XylS_family_regulators"/>
</dbReference>
<dbReference type="RefSeq" id="WP_188692004.1">
    <property type="nucleotide sequence ID" value="NZ_BMLY01000002.1"/>
</dbReference>
<sequence length="320" mass="35290">MNLPAHIAVLLVPPCTLLQVGAVTRVFAEANRHAAVPLYEVRFVSADGAPVMLENNLPLAVTGAIQSIQPHEALLVLSDGIGKADALCNALQQRANQPLLGGLGTGAWWLAQAGLLNGYRATLHWPHLPAFNERFLKVIATQHVFELDRDRFTCGDGVALIDGLLALIGRQQGTVLTEAIASALSMERIRNGEDRQRVPLLARLGEKQPRITEAVMLMEANLEEPLTTDELARLTGQSRRQLERLFKQHLDMAPTRYYLQLRLEHARHLLRTTGKSVIQIGLLCGFSSGAHFSTVYRGHFGMAPREERFKTLGDARSTHI</sequence>
<dbReference type="InterPro" id="IPR009057">
    <property type="entry name" value="Homeodomain-like_sf"/>
</dbReference>
<dbReference type="Proteomes" id="UP000621859">
    <property type="component" value="Unassembled WGS sequence"/>
</dbReference>
<keyword evidence="3" id="KW-0804">Transcription</keyword>
<dbReference type="CDD" id="cd03136">
    <property type="entry name" value="GATase1_AraC_ArgR_like"/>
    <property type="match status" value="1"/>
</dbReference>
<keyword evidence="1" id="KW-0805">Transcription regulation</keyword>
<dbReference type="Gene3D" id="1.10.10.60">
    <property type="entry name" value="Homeodomain-like"/>
    <property type="match status" value="1"/>
</dbReference>
<dbReference type="SUPFAM" id="SSF46689">
    <property type="entry name" value="Homeodomain-like"/>
    <property type="match status" value="2"/>
</dbReference>
<dbReference type="PROSITE" id="PS01124">
    <property type="entry name" value="HTH_ARAC_FAMILY_2"/>
    <property type="match status" value="1"/>
</dbReference>
<feature type="domain" description="HTH araC/xylS-type" evidence="4">
    <location>
        <begin position="212"/>
        <end position="310"/>
    </location>
</feature>
<dbReference type="EMBL" id="BMLY01000002">
    <property type="protein sequence ID" value="GGP25969.1"/>
    <property type="molecule type" value="Genomic_DNA"/>
</dbReference>
<evidence type="ECO:0000256" key="2">
    <source>
        <dbReference type="ARBA" id="ARBA00023125"/>
    </source>
</evidence>
<dbReference type="Pfam" id="PF12833">
    <property type="entry name" value="HTH_18"/>
    <property type="match status" value="1"/>
</dbReference>
<evidence type="ECO:0000259" key="4">
    <source>
        <dbReference type="PROSITE" id="PS01124"/>
    </source>
</evidence>
<keyword evidence="6" id="KW-1185">Reference proteome</keyword>
<dbReference type="PANTHER" id="PTHR46796:SF13">
    <property type="entry name" value="HTH-TYPE TRANSCRIPTIONAL ACTIVATOR RHAS"/>
    <property type="match status" value="1"/>
</dbReference>
<organism evidence="5 6">
    <name type="scientific">Silvimonas amylolytica</name>
    <dbReference type="NCBI Taxonomy" id="449663"/>
    <lineage>
        <taxon>Bacteria</taxon>
        <taxon>Pseudomonadati</taxon>
        <taxon>Pseudomonadota</taxon>
        <taxon>Betaproteobacteria</taxon>
        <taxon>Neisseriales</taxon>
        <taxon>Chitinibacteraceae</taxon>
        <taxon>Silvimonas</taxon>
    </lineage>
</organism>
<dbReference type="SMART" id="SM00342">
    <property type="entry name" value="HTH_ARAC"/>
    <property type="match status" value="1"/>
</dbReference>
<evidence type="ECO:0000256" key="3">
    <source>
        <dbReference type="ARBA" id="ARBA00023163"/>
    </source>
</evidence>
<gene>
    <name evidence="5" type="primary">argR</name>
    <name evidence="5" type="ORF">GCM10010971_17880</name>
</gene>
<dbReference type="Gene3D" id="3.40.50.880">
    <property type="match status" value="1"/>
</dbReference>
<dbReference type="SUPFAM" id="SSF52317">
    <property type="entry name" value="Class I glutamine amidotransferase-like"/>
    <property type="match status" value="1"/>
</dbReference>
<evidence type="ECO:0000256" key="1">
    <source>
        <dbReference type="ARBA" id="ARBA00023015"/>
    </source>
</evidence>
<evidence type="ECO:0000313" key="5">
    <source>
        <dbReference type="EMBL" id="GGP25969.1"/>
    </source>
</evidence>
<reference evidence="6" key="1">
    <citation type="journal article" date="2019" name="Int. J. Syst. Evol. Microbiol.">
        <title>The Global Catalogue of Microorganisms (GCM) 10K type strain sequencing project: providing services to taxonomists for standard genome sequencing and annotation.</title>
        <authorList>
            <consortium name="The Broad Institute Genomics Platform"/>
            <consortium name="The Broad Institute Genome Sequencing Center for Infectious Disease"/>
            <person name="Wu L."/>
            <person name="Ma J."/>
        </authorList>
    </citation>
    <scope>NUCLEOTIDE SEQUENCE [LARGE SCALE GENOMIC DNA]</scope>
    <source>
        <strain evidence="6">CGMCC 1.8860</strain>
    </source>
</reference>
<keyword evidence="2" id="KW-0238">DNA-binding</keyword>